<feature type="compositionally biased region" description="Polar residues" evidence="3">
    <location>
        <begin position="1"/>
        <end position="21"/>
    </location>
</feature>
<dbReference type="InterPro" id="IPR000182">
    <property type="entry name" value="GNAT_dom"/>
</dbReference>
<proteinExistence type="predicted"/>
<dbReference type="RefSeq" id="XP_041138385.1">
    <property type="nucleotide sequence ID" value="XM_041280594.1"/>
</dbReference>
<reference evidence="5" key="2">
    <citation type="journal article" name="BMC Genomics">
        <title>New genome assemblies reveal patterns of domestication and adaptation across Brettanomyces (Dekkera) species.</title>
        <authorList>
            <person name="Roach M.J."/>
            <person name="Borneman A.R."/>
        </authorList>
    </citation>
    <scope>NUCLEOTIDE SEQUENCE</scope>
    <source>
        <strain evidence="5">UCD 2041</strain>
    </source>
</reference>
<organism evidence="5 6">
    <name type="scientific">Dekkera bruxellensis</name>
    <name type="common">Brettanomyces custersii</name>
    <dbReference type="NCBI Taxonomy" id="5007"/>
    <lineage>
        <taxon>Eukaryota</taxon>
        <taxon>Fungi</taxon>
        <taxon>Dikarya</taxon>
        <taxon>Ascomycota</taxon>
        <taxon>Saccharomycotina</taxon>
        <taxon>Pichiomycetes</taxon>
        <taxon>Pichiales</taxon>
        <taxon>Pichiaceae</taxon>
        <taxon>Brettanomyces</taxon>
    </lineage>
</organism>
<evidence type="ECO:0000259" key="4">
    <source>
        <dbReference type="Pfam" id="PF13673"/>
    </source>
</evidence>
<gene>
    <name evidence="5" type="ORF">BRETT_002056</name>
</gene>
<accession>A0A871RFY3</accession>
<reference evidence="5" key="1">
    <citation type="submission" date="2020-10" db="EMBL/GenBank/DDBJ databases">
        <authorList>
            <person name="Palmer J.M."/>
        </authorList>
    </citation>
    <scope>NUCLEOTIDE SEQUENCE</scope>
    <source>
        <strain evidence="5">UCD 2041</strain>
    </source>
</reference>
<dbReference type="Pfam" id="PF13673">
    <property type="entry name" value="Acetyltransf_10"/>
    <property type="match status" value="1"/>
</dbReference>
<dbReference type="OrthoDB" id="30840at2759"/>
<dbReference type="InterPro" id="IPR016181">
    <property type="entry name" value="Acyl_CoA_acyltransferase"/>
</dbReference>
<keyword evidence="1" id="KW-0808">Transferase</keyword>
<feature type="region of interest" description="Disordered" evidence="3">
    <location>
        <begin position="1"/>
        <end position="27"/>
    </location>
</feature>
<evidence type="ECO:0000256" key="3">
    <source>
        <dbReference type="SAM" id="MobiDB-lite"/>
    </source>
</evidence>
<dbReference type="Gene3D" id="3.40.630.30">
    <property type="match status" value="1"/>
</dbReference>
<keyword evidence="2" id="KW-0012">Acyltransferase</keyword>
<evidence type="ECO:0000256" key="2">
    <source>
        <dbReference type="ARBA" id="ARBA00023315"/>
    </source>
</evidence>
<sequence length="280" mass="31747">MSQAATAGASNSTVHAQSNEQKPLKQRPQHLCIRPLTIYDLVQVEKLEESAFDDAERADREKLKYRLTVCPELCSGLFIREFEDISSEALEQQKHKAEIELKGKKLNKEKKLGNHKEEDDDDSDEESEDEDFILPPPRSTVKKETLIGHVIGTKIYDNRITERSMAIPKLTKDDLPDPSVPGNSKVGHVEGSRIIGIHSVVIDQHYRGLKLGSLLLKDYLQKMNQQCVADKVVLIAKQKLVPFYKSVEFVDDGISDCKYAGVEWHDLHCVLTHQEDDEDM</sequence>
<dbReference type="PANTHER" id="PTHR10908:SF0">
    <property type="entry name" value="SEROTONIN N-ACETYLTRANSFERASE"/>
    <property type="match status" value="1"/>
</dbReference>
<dbReference type="KEGG" id="bbrx:BRETT_002056"/>
<dbReference type="GO" id="GO:0005737">
    <property type="term" value="C:cytoplasm"/>
    <property type="evidence" value="ECO:0007669"/>
    <property type="project" value="TreeGrafter"/>
</dbReference>
<feature type="domain" description="N-acetyltransferase" evidence="4">
    <location>
        <begin position="185"/>
        <end position="268"/>
    </location>
</feature>
<evidence type="ECO:0000256" key="1">
    <source>
        <dbReference type="ARBA" id="ARBA00022679"/>
    </source>
</evidence>
<protein>
    <recommendedName>
        <fullName evidence="4">N-acetyltransferase domain-containing protein</fullName>
    </recommendedName>
</protein>
<name>A0A871RFY3_DEKBR</name>
<evidence type="ECO:0000313" key="6">
    <source>
        <dbReference type="Proteomes" id="UP000663131"/>
    </source>
</evidence>
<feature type="compositionally biased region" description="Acidic residues" evidence="3">
    <location>
        <begin position="118"/>
        <end position="132"/>
    </location>
</feature>
<evidence type="ECO:0000313" key="5">
    <source>
        <dbReference type="EMBL" id="QOU21892.1"/>
    </source>
</evidence>
<dbReference type="InterPro" id="IPR051635">
    <property type="entry name" value="SNAT-like"/>
</dbReference>
<dbReference type="GeneID" id="64573980"/>
<dbReference type="SUPFAM" id="SSF55729">
    <property type="entry name" value="Acyl-CoA N-acyltransferases (Nat)"/>
    <property type="match status" value="1"/>
</dbReference>
<dbReference type="AlphaFoldDB" id="A0A871RFY3"/>
<dbReference type="Proteomes" id="UP000663131">
    <property type="component" value="Chromosome 9"/>
</dbReference>
<dbReference type="EMBL" id="CP063137">
    <property type="protein sequence ID" value="QOU21892.1"/>
    <property type="molecule type" value="Genomic_DNA"/>
</dbReference>
<dbReference type="GO" id="GO:0004059">
    <property type="term" value="F:aralkylamine N-acetyltransferase activity"/>
    <property type="evidence" value="ECO:0007669"/>
    <property type="project" value="TreeGrafter"/>
</dbReference>
<feature type="region of interest" description="Disordered" evidence="3">
    <location>
        <begin position="110"/>
        <end position="137"/>
    </location>
</feature>
<dbReference type="PANTHER" id="PTHR10908">
    <property type="entry name" value="SEROTONIN N-ACETYLTRANSFERASE"/>
    <property type="match status" value="1"/>
</dbReference>